<dbReference type="EMBL" id="NIDE01000008">
    <property type="protein sequence ID" value="OWK40620.1"/>
    <property type="molecule type" value="Genomic_DNA"/>
</dbReference>
<sequence>MLVREVGLYEYLGLQYPPVLWNGFPEQALADWYRERDAILAATLQTDTLWLWREVDWDDIVDGAPYDRGGLAVMRAGRVNEVWLVWEGY</sequence>
<proteinExistence type="predicted"/>
<reference evidence="2" key="1">
    <citation type="submission" date="2017-06" db="EMBL/GenBank/DDBJ databases">
        <title>Genome analysis of Fimbriiglobus ruber SP5, the first member of the order Planctomycetales with confirmed chitinolytic capability.</title>
        <authorList>
            <person name="Ravin N.V."/>
            <person name="Rakitin A.L."/>
            <person name="Ivanova A.A."/>
            <person name="Beletsky A.V."/>
            <person name="Kulichevskaya I.S."/>
            <person name="Mardanov A.V."/>
            <person name="Dedysh S.N."/>
        </authorList>
    </citation>
    <scope>NUCLEOTIDE SEQUENCE [LARGE SCALE GENOMIC DNA]</scope>
    <source>
        <strain evidence="2">SP5</strain>
    </source>
</reference>
<keyword evidence="2" id="KW-1185">Reference proteome</keyword>
<accession>A0A225DGG0</accession>
<evidence type="ECO:0000313" key="1">
    <source>
        <dbReference type="EMBL" id="OWK40620.1"/>
    </source>
</evidence>
<dbReference type="Proteomes" id="UP000214646">
    <property type="component" value="Unassembled WGS sequence"/>
</dbReference>
<name>A0A225DGG0_9BACT</name>
<evidence type="ECO:0000313" key="2">
    <source>
        <dbReference type="Proteomes" id="UP000214646"/>
    </source>
</evidence>
<comment type="caution">
    <text evidence="1">The sequence shown here is derived from an EMBL/GenBank/DDBJ whole genome shotgun (WGS) entry which is preliminary data.</text>
</comment>
<dbReference type="AlphaFoldDB" id="A0A225DGG0"/>
<protein>
    <submittedName>
        <fullName evidence="1">Uncharacterized protein</fullName>
    </submittedName>
</protein>
<gene>
    <name evidence="1" type="ORF">FRUB_05539</name>
</gene>
<organism evidence="1 2">
    <name type="scientific">Fimbriiglobus ruber</name>
    <dbReference type="NCBI Taxonomy" id="1908690"/>
    <lineage>
        <taxon>Bacteria</taxon>
        <taxon>Pseudomonadati</taxon>
        <taxon>Planctomycetota</taxon>
        <taxon>Planctomycetia</taxon>
        <taxon>Gemmatales</taxon>
        <taxon>Gemmataceae</taxon>
        <taxon>Fimbriiglobus</taxon>
    </lineage>
</organism>